<dbReference type="PANTHER" id="PTHR10404">
    <property type="entry name" value="N-ACETYLATED-ALPHA-LINKED ACIDIC DIPEPTIDASE"/>
    <property type="match status" value="1"/>
</dbReference>
<dbReference type="InterPro" id="IPR039373">
    <property type="entry name" value="Peptidase_M28B"/>
</dbReference>
<organism evidence="1 2">
    <name type="scientific">Angiostrongylus cantonensis</name>
    <name type="common">Rat lungworm</name>
    <dbReference type="NCBI Taxonomy" id="6313"/>
    <lineage>
        <taxon>Eukaryota</taxon>
        <taxon>Metazoa</taxon>
        <taxon>Ecdysozoa</taxon>
        <taxon>Nematoda</taxon>
        <taxon>Chromadorea</taxon>
        <taxon>Rhabditida</taxon>
        <taxon>Rhabditina</taxon>
        <taxon>Rhabditomorpha</taxon>
        <taxon>Strongyloidea</taxon>
        <taxon>Metastrongylidae</taxon>
        <taxon>Angiostrongylus</taxon>
    </lineage>
</organism>
<protein>
    <submittedName>
        <fullName evidence="2">TFR2</fullName>
    </submittedName>
</protein>
<proteinExistence type="predicted"/>
<reference evidence="1" key="1">
    <citation type="submission" date="2012-09" db="EMBL/GenBank/DDBJ databases">
        <authorList>
            <person name="Martin A.A."/>
        </authorList>
    </citation>
    <scope>NUCLEOTIDE SEQUENCE</scope>
</reference>
<accession>A0A0K0DPP9</accession>
<sequence length="218" mass="24478">HVGSIPSLHHVLFEAAKKVSNPSKAERRKGRKTLYDSWLKTFPSSIPGLPDIPVPGSGSDHASFLTFSGIPVVDFTFKNATTHDNYPLYHTMYETPFLNEHLLDTDGFSVHKAVGQFWVELARIFTDEPVLPFNSTELAVAILMDYIPALGKALKPLKFFHSSIQPALQQLAHMARAAEFCSVFICWHDNLEENCSWSVENVQVCARKVNICKPMSYN</sequence>
<dbReference type="SUPFAM" id="SSF53187">
    <property type="entry name" value="Zn-dependent exopeptidases"/>
    <property type="match status" value="1"/>
</dbReference>
<dbReference type="PANTHER" id="PTHR10404:SF77">
    <property type="entry name" value="GLUTAMATE CARBOXYPEPTIDASE 2 HOMOLOG"/>
    <property type="match status" value="1"/>
</dbReference>
<keyword evidence="1" id="KW-1185">Reference proteome</keyword>
<dbReference type="Gene3D" id="3.40.630.10">
    <property type="entry name" value="Zn peptidases"/>
    <property type="match status" value="1"/>
</dbReference>
<name>A0A0K0DPP9_ANGCA</name>
<dbReference type="Proteomes" id="UP000035642">
    <property type="component" value="Unassembled WGS sequence"/>
</dbReference>
<dbReference type="STRING" id="6313.A0A0K0DPP9"/>
<dbReference type="WBParaSite" id="ACAC_0001373801-mRNA-1">
    <property type="protein sequence ID" value="ACAC_0001373801-mRNA-1"/>
    <property type="gene ID" value="ACAC_0001373801"/>
</dbReference>
<dbReference type="GO" id="GO:0004180">
    <property type="term" value="F:carboxypeptidase activity"/>
    <property type="evidence" value="ECO:0007669"/>
    <property type="project" value="TreeGrafter"/>
</dbReference>
<dbReference type="AlphaFoldDB" id="A0A0K0DPP9"/>
<evidence type="ECO:0000313" key="2">
    <source>
        <dbReference type="WBParaSite" id="ACAC_0001373801-mRNA-1"/>
    </source>
</evidence>
<evidence type="ECO:0000313" key="1">
    <source>
        <dbReference type="Proteomes" id="UP000035642"/>
    </source>
</evidence>
<reference evidence="2" key="2">
    <citation type="submission" date="2017-02" db="UniProtKB">
        <authorList>
            <consortium name="WormBaseParasite"/>
        </authorList>
    </citation>
    <scope>IDENTIFICATION</scope>
</reference>